<gene>
    <name evidence="4" type="ORF">MSPICULIGERA_LOCUS12528</name>
</gene>
<dbReference type="Proteomes" id="UP001177023">
    <property type="component" value="Unassembled WGS sequence"/>
</dbReference>
<keyword evidence="2" id="KW-0812">Transmembrane</keyword>
<comment type="caution">
    <text evidence="4">The sequence shown here is derived from an EMBL/GenBank/DDBJ whole genome shotgun (WGS) entry which is preliminary data.</text>
</comment>
<dbReference type="PRINTS" id="PR00786">
    <property type="entry name" value="NEPRILYSIN"/>
</dbReference>
<evidence type="ECO:0000256" key="1">
    <source>
        <dbReference type="SAM" id="MobiDB-lite"/>
    </source>
</evidence>
<keyword evidence="5" id="KW-1185">Reference proteome</keyword>
<dbReference type="AlphaFoldDB" id="A0AA36CSH2"/>
<dbReference type="GO" id="GO:0005886">
    <property type="term" value="C:plasma membrane"/>
    <property type="evidence" value="ECO:0007669"/>
    <property type="project" value="TreeGrafter"/>
</dbReference>
<evidence type="ECO:0000259" key="3">
    <source>
        <dbReference type="Pfam" id="PF01431"/>
    </source>
</evidence>
<reference evidence="4" key="1">
    <citation type="submission" date="2023-06" db="EMBL/GenBank/DDBJ databases">
        <authorList>
            <person name="Delattre M."/>
        </authorList>
    </citation>
    <scope>NUCLEOTIDE SEQUENCE</scope>
    <source>
        <strain evidence="4">AF72</strain>
    </source>
</reference>
<feature type="compositionally biased region" description="Polar residues" evidence="1">
    <location>
        <begin position="70"/>
        <end position="85"/>
    </location>
</feature>
<feature type="transmembrane region" description="Helical" evidence="2">
    <location>
        <begin position="32"/>
        <end position="52"/>
    </location>
</feature>
<dbReference type="GO" id="GO:0016485">
    <property type="term" value="P:protein processing"/>
    <property type="evidence" value="ECO:0007669"/>
    <property type="project" value="TreeGrafter"/>
</dbReference>
<protein>
    <recommendedName>
        <fullName evidence="3">Peptidase M13 C-terminal domain-containing protein</fullName>
    </recommendedName>
</protein>
<accession>A0AA36CSH2</accession>
<feature type="region of interest" description="Disordered" evidence="1">
    <location>
        <begin position="1"/>
        <end position="26"/>
    </location>
</feature>
<dbReference type="InterPro" id="IPR024079">
    <property type="entry name" value="MetalloPept_cat_dom_sf"/>
</dbReference>
<keyword evidence="2" id="KW-1133">Transmembrane helix</keyword>
<evidence type="ECO:0000313" key="5">
    <source>
        <dbReference type="Proteomes" id="UP001177023"/>
    </source>
</evidence>
<keyword evidence="2" id="KW-0472">Membrane</keyword>
<dbReference type="EMBL" id="CATQJA010002628">
    <property type="protein sequence ID" value="CAJ0574188.1"/>
    <property type="molecule type" value="Genomic_DNA"/>
</dbReference>
<evidence type="ECO:0000313" key="4">
    <source>
        <dbReference type="EMBL" id="CAJ0574188.1"/>
    </source>
</evidence>
<feature type="region of interest" description="Disordered" evidence="1">
    <location>
        <begin position="58"/>
        <end position="85"/>
    </location>
</feature>
<dbReference type="PROSITE" id="PS51885">
    <property type="entry name" value="NEPRILYSIN"/>
    <property type="match status" value="1"/>
</dbReference>
<dbReference type="PANTHER" id="PTHR11733:SF240">
    <property type="entry name" value="GH14155P-RELATED"/>
    <property type="match status" value="1"/>
</dbReference>
<organism evidence="4 5">
    <name type="scientific">Mesorhabditis spiculigera</name>
    <dbReference type="NCBI Taxonomy" id="96644"/>
    <lineage>
        <taxon>Eukaryota</taxon>
        <taxon>Metazoa</taxon>
        <taxon>Ecdysozoa</taxon>
        <taxon>Nematoda</taxon>
        <taxon>Chromadorea</taxon>
        <taxon>Rhabditida</taxon>
        <taxon>Rhabditina</taxon>
        <taxon>Rhabditomorpha</taxon>
        <taxon>Rhabditoidea</taxon>
        <taxon>Rhabditidae</taxon>
        <taxon>Mesorhabditinae</taxon>
        <taxon>Mesorhabditis</taxon>
    </lineage>
</organism>
<dbReference type="Pfam" id="PF01431">
    <property type="entry name" value="Peptidase_M13"/>
    <property type="match status" value="2"/>
</dbReference>
<dbReference type="Gene3D" id="3.40.390.10">
    <property type="entry name" value="Collagenase (Catalytic Domain)"/>
    <property type="match status" value="3"/>
</dbReference>
<dbReference type="InterPro" id="IPR000718">
    <property type="entry name" value="Peptidase_M13"/>
</dbReference>
<feature type="non-terminal residue" evidence="4">
    <location>
        <position position="475"/>
    </location>
</feature>
<feature type="domain" description="Peptidase M13 C-terminal" evidence="3">
    <location>
        <begin position="350"/>
        <end position="469"/>
    </location>
</feature>
<dbReference type="Gene3D" id="1.10.1380.10">
    <property type="entry name" value="Neutral endopeptidase , domain2"/>
    <property type="match status" value="1"/>
</dbReference>
<evidence type="ECO:0000256" key="2">
    <source>
        <dbReference type="SAM" id="Phobius"/>
    </source>
</evidence>
<dbReference type="SUPFAM" id="SSF55486">
    <property type="entry name" value="Metalloproteases ('zincins'), catalytic domain"/>
    <property type="match status" value="2"/>
</dbReference>
<name>A0AA36CSH2_9BILA</name>
<sequence length="475" mass="53964">MESDFRSETELAPERDHDQSTIDEKPKTACPWPLVLGIGGIVLLLLTAFVSFKLGQQSGPELDQHEAPGSGQNSSESPEIPGPTTNVIENLCTTKGCTEAASLIIENMNPTLDPCEDFHEYACGGWNQIHADPLVMDFSVKLNQQLLELIINDKSGMAAVEKANAFYENCKALRAENFNADLQNYVKKLGEEMPSLTYSVLMTFLFHPWSRPPNTFLRVEATIEPKISFVFNEPWDIFFGGQKEEMEMSTAVEKLPVPDEWTLITMMQFEERAAWFVQHMDLMGEPALEPAMPLRAFNGGNKLIAISLGMIAAPFYNPNWPLEFHYAGIGQIIAHELTHSFDEQATSEIEADGAQQRIEALPDNNGIRIAWRAYLEKRQKLYGRNPPKLPGLQEFTNDQLFYLANAQFYCGRQDTIYPNQTPGERRWLEDRHPVPNVRLNGLFQNFKPFATTFKCKPNTPMNPPRECRVWRHRIH</sequence>
<feature type="domain" description="Peptidase M13 C-terminal" evidence="3">
    <location>
        <begin position="298"/>
        <end position="346"/>
    </location>
</feature>
<proteinExistence type="predicted"/>
<dbReference type="GO" id="GO:0004222">
    <property type="term" value="F:metalloendopeptidase activity"/>
    <property type="evidence" value="ECO:0007669"/>
    <property type="project" value="InterPro"/>
</dbReference>
<dbReference type="PANTHER" id="PTHR11733">
    <property type="entry name" value="ZINC METALLOPROTEASE FAMILY M13 NEPRILYSIN-RELATED"/>
    <property type="match status" value="1"/>
</dbReference>
<dbReference type="InterPro" id="IPR042089">
    <property type="entry name" value="Peptidase_M13_dom_2"/>
</dbReference>
<dbReference type="InterPro" id="IPR018497">
    <property type="entry name" value="Peptidase_M13_C"/>
</dbReference>